<dbReference type="EMBL" id="JADIMI010000011">
    <property type="protein sequence ID" value="MBO8451461.1"/>
    <property type="molecule type" value="Genomic_DNA"/>
</dbReference>
<comment type="caution">
    <text evidence="2">The sequence shown here is derived from an EMBL/GenBank/DDBJ whole genome shotgun (WGS) entry which is preliminary data.</text>
</comment>
<keyword evidence="1" id="KW-0812">Transmembrane</keyword>
<evidence type="ECO:0000256" key="1">
    <source>
        <dbReference type="SAM" id="Phobius"/>
    </source>
</evidence>
<gene>
    <name evidence="2" type="ORF">IAC06_01065</name>
</gene>
<dbReference type="PANTHER" id="PTHR39165">
    <property type="entry name" value="IG HYPOTHETICAL 17883"/>
    <property type="match status" value="1"/>
</dbReference>
<evidence type="ECO:0000313" key="2">
    <source>
        <dbReference type="EMBL" id="MBO8451461.1"/>
    </source>
</evidence>
<dbReference type="Pfam" id="PF04306">
    <property type="entry name" value="DUF456"/>
    <property type="match status" value="1"/>
</dbReference>
<sequence>MEIFIAIVAVLCGITGIIGSIAPALPGPPISWVGMLLLYFWGGTDGAGETMSLTILLVWLGIVIVVSILDYVVPAYFTKVTGGSKYASIGATVGLVAGLFIPPVGMILGSLLGAFIAELIFAGKSTGTALKSALGAFIGFLAGTGMKLIACGVMMYYIIVYI</sequence>
<feature type="transmembrane region" description="Helical" evidence="1">
    <location>
        <begin position="89"/>
        <end position="116"/>
    </location>
</feature>
<feature type="transmembrane region" description="Helical" evidence="1">
    <location>
        <begin position="50"/>
        <end position="77"/>
    </location>
</feature>
<keyword evidence="1" id="KW-0472">Membrane</keyword>
<evidence type="ECO:0000313" key="3">
    <source>
        <dbReference type="Proteomes" id="UP000823661"/>
    </source>
</evidence>
<organism evidence="2 3">
    <name type="scientific">Candidatus Cryptobacteroides intestinavium</name>
    <dbReference type="NCBI Taxonomy" id="2840766"/>
    <lineage>
        <taxon>Bacteria</taxon>
        <taxon>Pseudomonadati</taxon>
        <taxon>Bacteroidota</taxon>
        <taxon>Bacteroidia</taxon>
        <taxon>Bacteroidales</taxon>
        <taxon>Candidatus Cryptobacteroides</taxon>
    </lineage>
</organism>
<keyword evidence="1" id="KW-1133">Transmembrane helix</keyword>
<reference evidence="2" key="2">
    <citation type="journal article" date="2021" name="PeerJ">
        <title>Extensive microbial diversity within the chicken gut microbiome revealed by metagenomics and culture.</title>
        <authorList>
            <person name="Gilroy R."/>
            <person name="Ravi A."/>
            <person name="Getino M."/>
            <person name="Pursley I."/>
            <person name="Horton D.L."/>
            <person name="Alikhan N.F."/>
            <person name="Baker D."/>
            <person name="Gharbi K."/>
            <person name="Hall N."/>
            <person name="Watson M."/>
            <person name="Adriaenssens E.M."/>
            <person name="Foster-Nyarko E."/>
            <person name="Jarju S."/>
            <person name="Secka A."/>
            <person name="Antonio M."/>
            <person name="Oren A."/>
            <person name="Chaudhuri R.R."/>
            <person name="La Ragione R."/>
            <person name="Hildebrand F."/>
            <person name="Pallen M.J."/>
        </authorList>
    </citation>
    <scope>NUCLEOTIDE SEQUENCE</scope>
    <source>
        <strain evidence="2">B1-20833</strain>
    </source>
</reference>
<dbReference type="AlphaFoldDB" id="A0A9D9ENQ1"/>
<reference evidence="2" key="1">
    <citation type="submission" date="2020-10" db="EMBL/GenBank/DDBJ databases">
        <authorList>
            <person name="Gilroy R."/>
        </authorList>
    </citation>
    <scope>NUCLEOTIDE SEQUENCE</scope>
    <source>
        <strain evidence="2">B1-20833</strain>
    </source>
</reference>
<accession>A0A9D9ENQ1</accession>
<dbReference type="Proteomes" id="UP000823661">
    <property type="component" value="Unassembled WGS sequence"/>
</dbReference>
<feature type="transmembrane region" description="Helical" evidence="1">
    <location>
        <begin position="136"/>
        <end position="159"/>
    </location>
</feature>
<dbReference type="InterPro" id="IPR007403">
    <property type="entry name" value="DUF456"/>
</dbReference>
<protein>
    <submittedName>
        <fullName evidence="2">DUF456 domain-containing protein</fullName>
    </submittedName>
</protein>
<name>A0A9D9ENQ1_9BACT</name>
<proteinExistence type="predicted"/>
<dbReference type="PANTHER" id="PTHR39165:SF1">
    <property type="entry name" value="DUF456 DOMAIN-CONTAINING PROTEIN"/>
    <property type="match status" value="1"/>
</dbReference>